<sequence length="152" mass="16448">MNIVWGTGIAEEALSGSVASVVQAGGETASRSPSIGAVILIVCFLVVAVTGLPVWAHITKRRFTRYAQESARTHLVQPGVAPSIDDAGSGDPVDAYTQFMYDSAGQWLEMAPINADYWERWWRRRMDKHHYGLKPPPEGFLSGFEGVIGGGA</sequence>
<keyword evidence="1" id="KW-1133">Transmembrane helix</keyword>
<evidence type="ECO:0000256" key="1">
    <source>
        <dbReference type="SAM" id="Phobius"/>
    </source>
</evidence>
<keyword evidence="1" id="KW-0812">Transmembrane</keyword>
<name>A0A383CX58_9ZZZZ</name>
<proteinExistence type="predicted"/>
<accession>A0A383CX58</accession>
<evidence type="ECO:0000313" key="2">
    <source>
        <dbReference type="EMBL" id="SVE36485.1"/>
    </source>
</evidence>
<organism evidence="2">
    <name type="scientific">marine metagenome</name>
    <dbReference type="NCBI Taxonomy" id="408172"/>
    <lineage>
        <taxon>unclassified sequences</taxon>
        <taxon>metagenomes</taxon>
        <taxon>ecological metagenomes</taxon>
    </lineage>
</organism>
<keyword evidence="1" id="KW-0472">Membrane</keyword>
<feature type="transmembrane region" description="Helical" evidence="1">
    <location>
        <begin position="35"/>
        <end position="56"/>
    </location>
</feature>
<dbReference type="AlphaFoldDB" id="A0A383CX58"/>
<reference evidence="2" key="1">
    <citation type="submission" date="2018-05" db="EMBL/GenBank/DDBJ databases">
        <authorList>
            <person name="Lanie J.A."/>
            <person name="Ng W.-L."/>
            <person name="Kazmierczak K.M."/>
            <person name="Andrzejewski T.M."/>
            <person name="Davidsen T.M."/>
            <person name="Wayne K.J."/>
            <person name="Tettelin H."/>
            <person name="Glass J.I."/>
            <person name="Rusch D."/>
            <person name="Podicherti R."/>
            <person name="Tsui H.-C.T."/>
            <person name="Winkler M.E."/>
        </authorList>
    </citation>
    <scope>NUCLEOTIDE SEQUENCE</scope>
</reference>
<protein>
    <submittedName>
        <fullName evidence="2">Uncharacterized protein</fullName>
    </submittedName>
</protein>
<gene>
    <name evidence="2" type="ORF">METZ01_LOCUS489339</name>
</gene>
<dbReference type="EMBL" id="UINC01212248">
    <property type="protein sequence ID" value="SVE36485.1"/>
    <property type="molecule type" value="Genomic_DNA"/>
</dbReference>